<sequence length="316" mass="36270">MPRPRKCLINLSDTPFYHCISRCVRRAYLCGEDSVTGKSYEHRRQWVEDRLLLLADVFCVDVCAYAVMSNHTHVVLRINKQKADALSVHEVIKRWHRLYKGVLLCRRYIQPDECDMMSDAEVETVNAIAAVYRRRLYDISWFMRLLNEFIARQANKDDDCTGHFWEGRFKSQALLDEASLAACMAYVDLNPVRAQIAKTPESSAHTSIHKRIEAAKSNRQPRSLLGFAGNPRHNMPDGLPFRIEDYLAIVELTGRHFHPAKLGKNADSALPILTRMGVDDADWHTLVSGIETEFKTTVSTEKLSNIHNRNRRCRSA</sequence>
<organism evidence="2 3">
    <name type="scientific">Alteromonas gilva</name>
    <dbReference type="NCBI Taxonomy" id="2987522"/>
    <lineage>
        <taxon>Bacteria</taxon>
        <taxon>Pseudomonadati</taxon>
        <taxon>Pseudomonadota</taxon>
        <taxon>Gammaproteobacteria</taxon>
        <taxon>Alteromonadales</taxon>
        <taxon>Alteromonadaceae</taxon>
        <taxon>Alteromonas/Salinimonas group</taxon>
        <taxon>Alteromonas</taxon>
    </lineage>
</organism>
<name>A0ABT5L6F6_9ALTE</name>
<dbReference type="Gene3D" id="3.30.70.1290">
    <property type="entry name" value="Transposase IS200-like"/>
    <property type="match status" value="1"/>
</dbReference>
<accession>A0ABT5L6F6</accession>
<evidence type="ECO:0000313" key="3">
    <source>
        <dbReference type="Proteomes" id="UP001218788"/>
    </source>
</evidence>
<evidence type="ECO:0000313" key="2">
    <source>
        <dbReference type="EMBL" id="MDC8832442.1"/>
    </source>
</evidence>
<gene>
    <name evidence="2" type="ORF">OIK42_16925</name>
</gene>
<dbReference type="InterPro" id="IPR036515">
    <property type="entry name" value="Transposase_17_sf"/>
</dbReference>
<comment type="caution">
    <text evidence="2">The sequence shown here is derived from an EMBL/GenBank/DDBJ whole genome shotgun (WGS) entry which is preliminary data.</text>
</comment>
<keyword evidence="3" id="KW-1185">Reference proteome</keyword>
<protein>
    <submittedName>
        <fullName evidence="2">Transposase</fullName>
    </submittedName>
</protein>
<dbReference type="EMBL" id="JAQQXP010000003">
    <property type="protein sequence ID" value="MDC8832442.1"/>
    <property type="molecule type" value="Genomic_DNA"/>
</dbReference>
<dbReference type="InterPro" id="IPR002686">
    <property type="entry name" value="Transposase_17"/>
</dbReference>
<dbReference type="PANTHER" id="PTHR34322:SF2">
    <property type="entry name" value="TRANSPOSASE IS200-LIKE DOMAIN-CONTAINING PROTEIN"/>
    <property type="match status" value="1"/>
</dbReference>
<proteinExistence type="predicted"/>
<dbReference type="SMART" id="SM01321">
    <property type="entry name" value="Y1_Tnp"/>
    <property type="match status" value="1"/>
</dbReference>
<feature type="domain" description="Transposase IS200-like" evidence="1">
    <location>
        <begin position="12"/>
        <end position="190"/>
    </location>
</feature>
<reference evidence="2 3" key="1">
    <citation type="submission" date="2022-10" db="EMBL/GenBank/DDBJ databases">
        <title>Alteromonas sp. chi3 Genome sequencing.</title>
        <authorList>
            <person name="Park S."/>
        </authorList>
    </citation>
    <scope>NUCLEOTIDE SEQUENCE [LARGE SCALE GENOMIC DNA]</scope>
    <source>
        <strain evidence="3">chi3</strain>
    </source>
</reference>
<dbReference type="PANTHER" id="PTHR34322">
    <property type="entry name" value="TRANSPOSASE, Y1_TNP DOMAIN-CONTAINING"/>
    <property type="match status" value="1"/>
</dbReference>
<dbReference type="SUPFAM" id="SSF143422">
    <property type="entry name" value="Transposase IS200-like"/>
    <property type="match status" value="1"/>
</dbReference>
<dbReference type="Proteomes" id="UP001218788">
    <property type="component" value="Unassembled WGS sequence"/>
</dbReference>
<evidence type="ECO:0000259" key="1">
    <source>
        <dbReference type="SMART" id="SM01321"/>
    </source>
</evidence>
<dbReference type="RefSeq" id="WP_273642266.1">
    <property type="nucleotide sequence ID" value="NZ_JAQQXP010000003.1"/>
</dbReference>